<dbReference type="AlphaFoldDB" id="A0A2K8YTJ2"/>
<dbReference type="RefSeq" id="WP_100986379.1">
    <property type="nucleotide sequence ID" value="NZ_CP025096.1"/>
</dbReference>
<name>A0A2K8YTJ2_9BACT</name>
<proteinExistence type="predicted"/>
<keyword evidence="2" id="KW-1185">Reference proteome</keyword>
<sequence length="89" mass="9968">MNSISEGKIKQTIQAIRKRLKDARMDKPINRAVKEGYTEVIDILVENRSDYIGIDKLTTQQGRAIAVLGVDYLKGDCTHKVLVEVPLKG</sequence>
<reference evidence="1 2" key="1">
    <citation type="submission" date="2017-11" db="EMBL/GenBank/DDBJ databases">
        <title>Taxonomic description and genome sequences of Spirosoma HA7 sp. nov., isolated from pollen microhabitat of Corylus avellana.</title>
        <authorList>
            <person name="Ambika Manirajan B."/>
            <person name="Suarez C."/>
            <person name="Ratering S."/>
            <person name="Geissler-Plaum R."/>
            <person name="Cardinale M."/>
            <person name="Sylvia S."/>
        </authorList>
    </citation>
    <scope>NUCLEOTIDE SEQUENCE [LARGE SCALE GENOMIC DNA]</scope>
    <source>
        <strain evidence="1 2">HA7</strain>
    </source>
</reference>
<protein>
    <submittedName>
        <fullName evidence="1">Uncharacterized protein</fullName>
    </submittedName>
</protein>
<dbReference type="Proteomes" id="UP000232883">
    <property type="component" value="Chromosome"/>
</dbReference>
<evidence type="ECO:0000313" key="2">
    <source>
        <dbReference type="Proteomes" id="UP000232883"/>
    </source>
</evidence>
<dbReference type="EMBL" id="CP025096">
    <property type="protein sequence ID" value="AUD00956.1"/>
    <property type="molecule type" value="Genomic_DNA"/>
</dbReference>
<accession>A0A2K8YTJ2</accession>
<organism evidence="1 2">
    <name type="scientific">Spirosoma pollinicola</name>
    <dbReference type="NCBI Taxonomy" id="2057025"/>
    <lineage>
        <taxon>Bacteria</taxon>
        <taxon>Pseudomonadati</taxon>
        <taxon>Bacteroidota</taxon>
        <taxon>Cytophagia</taxon>
        <taxon>Cytophagales</taxon>
        <taxon>Cytophagaceae</taxon>
        <taxon>Spirosoma</taxon>
    </lineage>
</organism>
<evidence type="ECO:0000313" key="1">
    <source>
        <dbReference type="EMBL" id="AUD00956.1"/>
    </source>
</evidence>
<gene>
    <name evidence="1" type="ORF">CWM47_03465</name>
</gene>
<dbReference type="OrthoDB" id="1100220at2"/>
<dbReference type="KEGG" id="spir:CWM47_03465"/>